<dbReference type="InterPro" id="IPR045225">
    <property type="entry name" value="Uracil/uridine/allantoin_perm"/>
</dbReference>
<feature type="compositionally biased region" description="Polar residues" evidence="6">
    <location>
        <begin position="524"/>
        <end position="534"/>
    </location>
</feature>
<dbReference type="PANTHER" id="PTHR30618:SF2">
    <property type="entry name" value="ALLANTOIN PERMEASE-RELATED"/>
    <property type="match status" value="1"/>
</dbReference>
<dbReference type="InterPro" id="IPR012681">
    <property type="entry name" value="NCS1"/>
</dbReference>
<feature type="region of interest" description="Disordered" evidence="6">
    <location>
        <begin position="503"/>
        <end position="548"/>
    </location>
</feature>
<dbReference type="PANTHER" id="PTHR30618">
    <property type="entry name" value="NCS1 FAMILY PURINE/PYRIMIDINE TRANSPORTER"/>
    <property type="match status" value="1"/>
</dbReference>
<evidence type="ECO:0000313" key="8">
    <source>
        <dbReference type="EMBL" id="KAG2177220.1"/>
    </source>
</evidence>
<keyword evidence="3 7" id="KW-0812">Transmembrane</keyword>
<evidence type="ECO:0000313" key="9">
    <source>
        <dbReference type="Proteomes" id="UP000654370"/>
    </source>
</evidence>
<evidence type="ECO:0000256" key="3">
    <source>
        <dbReference type="ARBA" id="ARBA00022692"/>
    </source>
</evidence>
<feature type="transmembrane region" description="Helical" evidence="7">
    <location>
        <begin position="273"/>
        <end position="297"/>
    </location>
</feature>
<evidence type="ECO:0008006" key="10">
    <source>
        <dbReference type="Google" id="ProtNLM"/>
    </source>
</evidence>
<dbReference type="GO" id="GO:0005886">
    <property type="term" value="C:plasma membrane"/>
    <property type="evidence" value="ECO:0007669"/>
    <property type="project" value="TreeGrafter"/>
</dbReference>
<comment type="caution">
    <text evidence="8">The sequence shown here is derived from an EMBL/GenBank/DDBJ whole genome shotgun (WGS) entry which is preliminary data.</text>
</comment>
<feature type="transmembrane region" description="Helical" evidence="7">
    <location>
        <begin position="197"/>
        <end position="221"/>
    </location>
</feature>
<comment type="similarity">
    <text evidence="2">Belongs to the purine-cytosine permease (2.A.39) family.</text>
</comment>
<dbReference type="OrthoDB" id="2018619at2759"/>
<feature type="transmembrane region" description="Helical" evidence="7">
    <location>
        <begin position="464"/>
        <end position="486"/>
    </location>
</feature>
<dbReference type="Pfam" id="PF02133">
    <property type="entry name" value="Transp_cyt_pur"/>
    <property type="match status" value="1"/>
</dbReference>
<evidence type="ECO:0000256" key="2">
    <source>
        <dbReference type="ARBA" id="ARBA00008974"/>
    </source>
</evidence>
<dbReference type="GO" id="GO:0015205">
    <property type="term" value="F:nucleobase transmembrane transporter activity"/>
    <property type="evidence" value="ECO:0007669"/>
    <property type="project" value="TreeGrafter"/>
</dbReference>
<name>A0A8H7PNW4_MORIS</name>
<dbReference type="InterPro" id="IPR001248">
    <property type="entry name" value="Pur-cyt_permease"/>
</dbReference>
<keyword evidence="5 7" id="KW-0472">Membrane</keyword>
<dbReference type="FunFam" id="1.10.4160.10:FF:000001">
    <property type="entry name" value="Uracil permease, putative"/>
    <property type="match status" value="1"/>
</dbReference>
<proteinExistence type="inferred from homology"/>
<feature type="transmembrane region" description="Helical" evidence="7">
    <location>
        <begin position="357"/>
        <end position="375"/>
    </location>
</feature>
<protein>
    <recommendedName>
        <fullName evidence="10">Allantoin permease</fullName>
    </recommendedName>
</protein>
<organism evidence="8 9">
    <name type="scientific">Mortierella isabellina</name>
    <name type="common">Filamentous fungus</name>
    <name type="synonym">Umbelopsis isabellina</name>
    <dbReference type="NCBI Taxonomy" id="91625"/>
    <lineage>
        <taxon>Eukaryota</taxon>
        <taxon>Fungi</taxon>
        <taxon>Fungi incertae sedis</taxon>
        <taxon>Mucoromycota</taxon>
        <taxon>Mucoromycotina</taxon>
        <taxon>Umbelopsidomycetes</taxon>
        <taxon>Umbelopsidales</taxon>
        <taxon>Umbelopsidaceae</taxon>
        <taxon>Umbelopsis</taxon>
    </lineage>
</organism>
<dbReference type="Gene3D" id="1.10.4160.10">
    <property type="entry name" value="Hydantoin permease"/>
    <property type="match status" value="1"/>
</dbReference>
<sequence>FLRKLEVVDEDNETEPSMWINRDLAPVPHDRRTWGAWNYVSYWISDCLNVNTWMIAGSLIATGMNYWQALITVAVGYSLAAVVLVFNGMSGARYHVGFPVISRSSFGLVGSFIPILNRVIMACVWYGVQAWIGGQCVYQMLRAIAPSIDNISNPFPNDGSGLTIQYFIGFIVFWFVSLFAIWVPIEKIRHLFTVKSIFLPIAAFALFIWSIVAAHGLGPIIDAPATFTSSDQAAWAIINGITGCLGNMAALIINTPDFTRYARKPSDIFYSQLITMPVGFFITSFIGVIVTSSAQVLYGEAIWNPLELLDKMDSRPAVFFIALAFALATLATNLCANSIPAGADMSALMPRYLNIRRGGYICAIIGICIEPWKLLSGAGNFLNFLSAYAVFLGPICGVMVADYFLVKRKHIVVADLFKRDGIYWYSYGINWRGYAGYIGGIIPNLPGFVGAMGISVPIGATHVYAFAWILGFLLGGLIYYLCNLAFPCKWIIEERRKEVRYDNEEKPGVLPPTTDEEREHRASIASSHQEWYGNTTEAKQEAKEETTV</sequence>
<feature type="transmembrane region" description="Helical" evidence="7">
    <location>
        <begin position="66"/>
        <end position="86"/>
    </location>
</feature>
<evidence type="ECO:0000256" key="1">
    <source>
        <dbReference type="ARBA" id="ARBA00004141"/>
    </source>
</evidence>
<dbReference type="AlphaFoldDB" id="A0A8H7PNW4"/>
<dbReference type="Proteomes" id="UP000654370">
    <property type="component" value="Unassembled WGS sequence"/>
</dbReference>
<accession>A0A8H7PNW4</accession>
<gene>
    <name evidence="8" type="ORF">INT43_007877</name>
</gene>
<reference evidence="8" key="1">
    <citation type="submission" date="2020-12" db="EMBL/GenBank/DDBJ databases">
        <title>Metabolic potential, ecology and presence of endohyphal bacteria is reflected in genomic diversity of Mucoromycotina.</title>
        <authorList>
            <person name="Muszewska A."/>
            <person name="Okrasinska A."/>
            <person name="Steczkiewicz K."/>
            <person name="Drgas O."/>
            <person name="Orlowska M."/>
            <person name="Perlinska-Lenart U."/>
            <person name="Aleksandrzak-Piekarczyk T."/>
            <person name="Szatraj K."/>
            <person name="Zielenkiewicz U."/>
            <person name="Pilsyk S."/>
            <person name="Malc E."/>
            <person name="Mieczkowski P."/>
            <person name="Kruszewska J.S."/>
            <person name="Biernat P."/>
            <person name="Pawlowska J."/>
        </authorList>
    </citation>
    <scope>NUCLEOTIDE SEQUENCE</scope>
    <source>
        <strain evidence="8">WA0000067209</strain>
    </source>
</reference>
<keyword evidence="9" id="KW-1185">Reference proteome</keyword>
<feature type="transmembrane region" description="Helical" evidence="7">
    <location>
        <begin position="317"/>
        <end position="336"/>
    </location>
</feature>
<dbReference type="EMBL" id="JAEPQZ010000009">
    <property type="protein sequence ID" value="KAG2177220.1"/>
    <property type="molecule type" value="Genomic_DNA"/>
</dbReference>
<feature type="compositionally biased region" description="Basic and acidic residues" evidence="6">
    <location>
        <begin position="538"/>
        <end position="548"/>
    </location>
</feature>
<feature type="transmembrane region" description="Helical" evidence="7">
    <location>
        <begin position="434"/>
        <end position="458"/>
    </location>
</feature>
<comment type="subcellular location">
    <subcellularLocation>
        <location evidence="1">Membrane</location>
        <topology evidence="1">Multi-pass membrane protein</topology>
    </subcellularLocation>
</comment>
<evidence type="ECO:0000256" key="7">
    <source>
        <dbReference type="SAM" id="Phobius"/>
    </source>
</evidence>
<feature type="transmembrane region" description="Helical" evidence="7">
    <location>
        <begin position="233"/>
        <end position="253"/>
    </location>
</feature>
<feature type="transmembrane region" description="Helical" evidence="7">
    <location>
        <begin position="164"/>
        <end position="185"/>
    </location>
</feature>
<feature type="transmembrane region" description="Helical" evidence="7">
    <location>
        <begin position="106"/>
        <end position="128"/>
    </location>
</feature>
<dbReference type="CDD" id="cd11482">
    <property type="entry name" value="SLC-NCS1sbd_NRT1-like"/>
    <property type="match status" value="1"/>
</dbReference>
<feature type="non-terminal residue" evidence="8">
    <location>
        <position position="1"/>
    </location>
</feature>
<keyword evidence="4 7" id="KW-1133">Transmembrane helix</keyword>
<evidence type="ECO:0000256" key="6">
    <source>
        <dbReference type="SAM" id="MobiDB-lite"/>
    </source>
</evidence>
<dbReference type="NCBIfam" id="TIGR00800">
    <property type="entry name" value="ncs1"/>
    <property type="match status" value="1"/>
</dbReference>
<feature type="transmembrane region" description="Helical" evidence="7">
    <location>
        <begin position="381"/>
        <end position="406"/>
    </location>
</feature>
<evidence type="ECO:0000256" key="4">
    <source>
        <dbReference type="ARBA" id="ARBA00022989"/>
    </source>
</evidence>
<evidence type="ECO:0000256" key="5">
    <source>
        <dbReference type="ARBA" id="ARBA00023136"/>
    </source>
</evidence>